<proteinExistence type="predicted"/>
<dbReference type="SUPFAM" id="SSF55781">
    <property type="entry name" value="GAF domain-like"/>
    <property type="match status" value="1"/>
</dbReference>
<evidence type="ECO:0000259" key="5">
    <source>
        <dbReference type="PROSITE" id="PS50921"/>
    </source>
</evidence>
<dbReference type="PIRSF" id="PIRSF036625">
    <property type="entry name" value="GAF_ANTAR"/>
    <property type="match status" value="1"/>
</dbReference>
<evidence type="ECO:0000256" key="4">
    <source>
        <dbReference type="ARBA" id="ARBA00023163"/>
    </source>
</evidence>
<keyword evidence="1" id="KW-0808">Transferase</keyword>
<protein>
    <recommendedName>
        <fullName evidence="5">ANTAR domain-containing protein</fullName>
    </recommendedName>
</protein>
<dbReference type="InterPro" id="IPR011006">
    <property type="entry name" value="CheY-like_superfamily"/>
</dbReference>
<reference evidence="6 7" key="1">
    <citation type="submission" date="2018-08" db="EMBL/GenBank/DDBJ databases">
        <title>Microbacterium lemovicicum sp. nov., a bacterium isolated from a natural uranium-rich soil.</title>
        <authorList>
            <person name="ORTET P."/>
        </authorList>
    </citation>
    <scope>NUCLEOTIDE SEQUENCE [LARGE SCALE GENOMIC DNA]</scope>
    <source>
        <strain evidence="6 7">Viu22</strain>
    </source>
</reference>
<dbReference type="InterPro" id="IPR012074">
    <property type="entry name" value="GAF_ANTAR"/>
</dbReference>
<dbReference type="SMART" id="SM00065">
    <property type="entry name" value="GAF"/>
    <property type="match status" value="1"/>
</dbReference>
<dbReference type="InterPro" id="IPR036388">
    <property type="entry name" value="WH-like_DNA-bd_sf"/>
</dbReference>
<dbReference type="RefSeq" id="WP_164734659.1">
    <property type="nucleotide sequence ID" value="NZ_CP031423.1"/>
</dbReference>
<keyword evidence="7" id="KW-1185">Reference proteome</keyword>
<dbReference type="InterPro" id="IPR003018">
    <property type="entry name" value="GAF"/>
</dbReference>
<evidence type="ECO:0000313" key="6">
    <source>
        <dbReference type="EMBL" id="AZS38062.1"/>
    </source>
</evidence>
<evidence type="ECO:0000256" key="1">
    <source>
        <dbReference type="ARBA" id="ARBA00022679"/>
    </source>
</evidence>
<dbReference type="Gene3D" id="3.30.450.40">
    <property type="match status" value="1"/>
</dbReference>
<evidence type="ECO:0000256" key="3">
    <source>
        <dbReference type="ARBA" id="ARBA00023015"/>
    </source>
</evidence>
<dbReference type="Pfam" id="PF03861">
    <property type="entry name" value="ANTAR"/>
    <property type="match status" value="1"/>
</dbReference>
<dbReference type="SMART" id="SM01012">
    <property type="entry name" value="ANTAR"/>
    <property type="match status" value="1"/>
</dbReference>
<dbReference type="KEGG" id="mlv:CVS47_02712"/>
<sequence length="232" mass="25579">MALVTLADTLTSDYSLIDLLETLVAKSIELLGTDEGGLLIADPSTSQLRSVVSTHGGPRRLEAEQLATRRGPSITSFEIGEPVSIDDIETDAEQWPDFRDSARREGFRSLHSFPLRLRGTVIGVMNLFGRTPRTFDAQDVAAGQALTDVATISILQQRTLEDSVRLTQQLQHALDSRVVIEQAKGVIAHSEKISLDEAFQVLRSRARNSRRPLGEIAAEVIHRSLNGRRDRS</sequence>
<dbReference type="InterPro" id="IPR005561">
    <property type="entry name" value="ANTAR"/>
</dbReference>
<dbReference type="AlphaFoldDB" id="A0A3S9WDE9"/>
<dbReference type="InterPro" id="IPR029016">
    <property type="entry name" value="GAF-like_dom_sf"/>
</dbReference>
<gene>
    <name evidence="6" type="ORF">CVS47_02712</name>
</gene>
<dbReference type="GO" id="GO:0003723">
    <property type="term" value="F:RNA binding"/>
    <property type="evidence" value="ECO:0007669"/>
    <property type="project" value="InterPro"/>
</dbReference>
<dbReference type="EMBL" id="CP031423">
    <property type="protein sequence ID" value="AZS38062.1"/>
    <property type="molecule type" value="Genomic_DNA"/>
</dbReference>
<dbReference type="Gene3D" id="1.10.10.10">
    <property type="entry name" value="Winged helix-like DNA-binding domain superfamily/Winged helix DNA-binding domain"/>
    <property type="match status" value="1"/>
</dbReference>
<evidence type="ECO:0000313" key="7">
    <source>
        <dbReference type="Proteomes" id="UP000276888"/>
    </source>
</evidence>
<feature type="domain" description="ANTAR" evidence="5">
    <location>
        <begin position="160"/>
        <end position="221"/>
    </location>
</feature>
<dbReference type="Proteomes" id="UP000276888">
    <property type="component" value="Chromosome"/>
</dbReference>
<dbReference type="PROSITE" id="PS50921">
    <property type="entry name" value="ANTAR"/>
    <property type="match status" value="1"/>
</dbReference>
<dbReference type="SUPFAM" id="SSF52172">
    <property type="entry name" value="CheY-like"/>
    <property type="match status" value="1"/>
</dbReference>
<dbReference type="Pfam" id="PF13185">
    <property type="entry name" value="GAF_2"/>
    <property type="match status" value="1"/>
</dbReference>
<keyword evidence="4" id="KW-0804">Transcription</keyword>
<name>A0A3S9WDE9_9MICO</name>
<accession>A0A3S9WDE9</accession>
<dbReference type="GO" id="GO:0016301">
    <property type="term" value="F:kinase activity"/>
    <property type="evidence" value="ECO:0007669"/>
    <property type="project" value="UniProtKB-KW"/>
</dbReference>
<keyword evidence="3" id="KW-0805">Transcription regulation</keyword>
<evidence type="ECO:0000256" key="2">
    <source>
        <dbReference type="ARBA" id="ARBA00022777"/>
    </source>
</evidence>
<organism evidence="6 7">
    <name type="scientific">Microbacterium lemovicicum</name>
    <dbReference type="NCBI Taxonomy" id="1072463"/>
    <lineage>
        <taxon>Bacteria</taxon>
        <taxon>Bacillati</taxon>
        <taxon>Actinomycetota</taxon>
        <taxon>Actinomycetes</taxon>
        <taxon>Micrococcales</taxon>
        <taxon>Microbacteriaceae</taxon>
        <taxon>Microbacterium</taxon>
    </lineage>
</organism>
<keyword evidence="2" id="KW-0418">Kinase</keyword>